<dbReference type="Pfam" id="PF03466">
    <property type="entry name" value="LysR_substrate"/>
    <property type="match status" value="1"/>
</dbReference>
<comment type="similarity">
    <text evidence="1">Belongs to the LysR transcriptional regulatory family.</text>
</comment>
<evidence type="ECO:0000313" key="6">
    <source>
        <dbReference type="EMBL" id="MDQ0313654.1"/>
    </source>
</evidence>
<dbReference type="Gene3D" id="1.10.10.10">
    <property type="entry name" value="Winged helix-like DNA-binding domain superfamily/Winged helix DNA-binding domain"/>
    <property type="match status" value="1"/>
</dbReference>
<accession>A0AAE3VK43</accession>
<dbReference type="PANTHER" id="PTHR30126">
    <property type="entry name" value="HTH-TYPE TRANSCRIPTIONAL REGULATOR"/>
    <property type="match status" value="1"/>
</dbReference>
<dbReference type="InterPro" id="IPR000847">
    <property type="entry name" value="LysR_HTH_N"/>
</dbReference>
<dbReference type="SUPFAM" id="SSF46785">
    <property type="entry name" value="Winged helix' DNA-binding domain"/>
    <property type="match status" value="1"/>
</dbReference>
<dbReference type="FunFam" id="1.10.10.10:FF:000001">
    <property type="entry name" value="LysR family transcriptional regulator"/>
    <property type="match status" value="1"/>
</dbReference>
<evidence type="ECO:0000259" key="5">
    <source>
        <dbReference type="PROSITE" id="PS50931"/>
    </source>
</evidence>
<dbReference type="InterPro" id="IPR036388">
    <property type="entry name" value="WH-like_DNA-bd_sf"/>
</dbReference>
<dbReference type="InterPro" id="IPR005119">
    <property type="entry name" value="LysR_subst-bd"/>
</dbReference>
<dbReference type="SUPFAM" id="SSF53850">
    <property type="entry name" value="Periplasmic binding protein-like II"/>
    <property type="match status" value="1"/>
</dbReference>
<dbReference type="Proteomes" id="UP001229244">
    <property type="component" value="Unassembled WGS sequence"/>
</dbReference>
<dbReference type="Pfam" id="PF00126">
    <property type="entry name" value="HTH_1"/>
    <property type="match status" value="1"/>
</dbReference>
<keyword evidence="2" id="KW-0805">Transcription regulation</keyword>
<name>A0AAE3VK43_9HYPH</name>
<proteinExistence type="inferred from homology"/>
<gene>
    <name evidence="6" type="ORF">J2S73_000091</name>
</gene>
<dbReference type="RefSeq" id="WP_306883456.1">
    <property type="nucleotide sequence ID" value="NZ_JAUSUL010000001.1"/>
</dbReference>
<comment type="caution">
    <text evidence="6">The sequence shown here is derived from an EMBL/GenBank/DDBJ whole genome shotgun (WGS) entry which is preliminary data.</text>
</comment>
<evidence type="ECO:0000256" key="4">
    <source>
        <dbReference type="ARBA" id="ARBA00023163"/>
    </source>
</evidence>
<keyword evidence="4" id="KW-0804">Transcription</keyword>
<feature type="domain" description="HTH lysR-type" evidence="5">
    <location>
        <begin position="1"/>
        <end position="58"/>
    </location>
</feature>
<dbReference type="EMBL" id="JAUSUL010000001">
    <property type="protein sequence ID" value="MDQ0313654.1"/>
    <property type="molecule type" value="Genomic_DNA"/>
</dbReference>
<protein>
    <submittedName>
        <fullName evidence="6">DNA-binding transcriptional LysR family regulator</fullName>
    </submittedName>
</protein>
<organism evidence="6 7">
    <name type="scientific">Amorphus orientalis</name>
    <dbReference type="NCBI Taxonomy" id="649198"/>
    <lineage>
        <taxon>Bacteria</taxon>
        <taxon>Pseudomonadati</taxon>
        <taxon>Pseudomonadota</taxon>
        <taxon>Alphaproteobacteria</taxon>
        <taxon>Hyphomicrobiales</taxon>
        <taxon>Amorphaceae</taxon>
        <taxon>Amorphus</taxon>
    </lineage>
</organism>
<dbReference type="InterPro" id="IPR036390">
    <property type="entry name" value="WH_DNA-bd_sf"/>
</dbReference>
<dbReference type="GO" id="GO:0000976">
    <property type="term" value="F:transcription cis-regulatory region binding"/>
    <property type="evidence" value="ECO:0007669"/>
    <property type="project" value="TreeGrafter"/>
</dbReference>
<dbReference type="PROSITE" id="PS50931">
    <property type="entry name" value="HTH_LYSR"/>
    <property type="match status" value="1"/>
</dbReference>
<evidence type="ECO:0000313" key="7">
    <source>
        <dbReference type="Proteomes" id="UP001229244"/>
    </source>
</evidence>
<reference evidence="6" key="1">
    <citation type="submission" date="2023-07" db="EMBL/GenBank/DDBJ databases">
        <title>Genomic Encyclopedia of Type Strains, Phase IV (KMG-IV): sequencing the most valuable type-strain genomes for metagenomic binning, comparative biology and taxonomic classification.</title>
        <authorList>
            <person name="Goeker M."/>
        </authorList>
    </citation>
    <scope>NUCLEOTIDE SEQUENCE</scope>
    <source>
        <strain evidence="6">DSM 21202</strain>
    </source>
</reference>
<sequence>MTLEQLRIFVAVAEREHVTQAARDLNLTQSATSAAIAALESRYAIQLFDRIGRRIVLSSAGRLFLAEARAVLARAEAAELVLSDLAGLKIGSLSLAASQTVGNYWLPPLVTRFRTAFPGLSVTLSLGNTETVAGWVKAGEANIGLVEGEVDDPALVTSVIAEDEMSLIVSPGHRWAGADATTLDFRTDDWVMRERGSGTRAILETVLREHGVDKATAALVLPSNEAVLNAVAAGHGAAVLSKLVVGPSVAAGRVVEIAYAFPRRTFSMVQHRERFVTSAEKEFIRLVADTEPAP</sequence>
<keyword evidence="7" id="KW-1185">Reference proteome</keyword>
<evidence type="ECO:0000256" key="2">
    <source>
        <dbReference type="ARBA" id="ARBA00023015"/>
    </source>
</evidence>
<keyword evidence="3 6" id="KW-0238">DNA-binding</keyword>
<dbReference type="PANTHER" id="PTHR30126:SF39">
    <property type="entry name" value="HTH-TYPE TRANSCRIPTIONAL REGULATOR CYSL"/>
    <property type="match status" value="1"/>
</dbReference>
<evidence type="ECO:0000256" key="1">
    <source>
        <dbReference type="ARBA" id="ARBA00009437"/>
    </source>
</evidence>
<evidence type="ECO:0000256" key="3">
    <source>
        <dbReference type="ARBA" id="ARBA00023125"/>
    </source>
</evidence>
<dbReference type="Gene3D" id="3.40.190.290">
    <property type="match status" value="1"/>
</dbReference>
<dbReference type="GO" id="GO:0003700">
    <property type="term" value="F:DNA-binding transcription factor activity"/>
    <property type="evidence" value="ECO:0007669"/>
    <property type="project" value="InterPro"/>
</dbReference>
<dbReference type="PRINTS" id="PR00039">
    <property type="entry name" value="HTHLYSR"/>
</dbReference>
<dbReference type="AlphaFoldDB" id="A0AAE3VK43"/>